<keyword evidence="2" id="KW-1133">Transmembrane helix</keyword>
<dbReference type="Pfam" id="PF04977">
    <property type="entry name" value="DivIC"/>
    <property type="match status" value="1"/>
</dbReference>
<keyword evidence="2" id="KW-0812">Transmembrane</keyword>
<evidence type="ECO:0000313" key="4">
    <source>
        <dbReference type="Proteomes" id="UP000247523"/>
    </source>
</evidence>
<name>A0A318EMW8_9FIRM</name>
<reference evidence="3 4" key="1">
    <citation type="submission" date="2018-05" db="EMBL/GenBank/DDBJ databases">
        <title>Genomic Encyclopedia of Type Strains, Phase IV (KMG-IV): sequencing the most valuable type-strain genomes for metagenomic binning, comparative biology and taxonomic classification.</title>
        <authorList>
            <person name="Goeker M."/>
        </authorList>
    </citation>
    <scope>NUCLEOTIDE SEQUENCE [LARGE SCALE GENOMIC DNA]</scope>
    <source>
        <strain evidence="3 4">DSM 28816</strain>
    </source>
</reference>
<sequence>MVMSNQTGRRASAQNTLLRNTSTYQYGNTARQFQVVPNPYEKSEVDKPRLSNSARKNREKALNMNFGYVVFLAVAAIVTLFVCISYLKLQAEMTQKVKNISSLEKEVADLRSDNDETYNRINNATDLDYIKKVAMEDLGMVYASEKQVVLYNNEESDYVRQYSDIPEAKKSK</sequence>
<dbReference type="Proteomes" id="UP000247523">
    <property type="component" value="Unassembled WGS sequence"/>
</dbReference>
<organism evidence="3 4">
    <name type="scientific">Lachnotalea glycerini</name>
    <dbReference type="NCBI Taxonomy" id="1763509"/>
    <lineage>
        <taxon>Bacteria</taxon>
        <taxon>Bacillati</taxon>
        <taxon>Bacillota</taxon>
        <taxon>Clostridia</taxon>
        <taxon>Lachnospirales</taxon>
        <taxon>Lachnospiraceae</taxon>
        <taxon>Lachnotalea</taxon>
    </lineage>
</organism>
<dbReference type="EMBL" id="QICS01000006">
    <property type="protein sequence ID" value="PXV89517.1"/>
    <property type="molecule type" value="Genomic_DNA"/>
</dbReference>
<accession>A0A318EMW8</accession>
<gene>
    <name evidence="3" type="ORF">C8E03_106169</name>
</gene>
<dbReference type="AlphaFoldDB" id="A0A318EMW8"/>
<dbReference type="InterPro" id="IPR007060">
    <property type="entry name" value="FtsL/DivIC"/>
</dbReference>
<protein>
    <submittedName>
        <fullName evidence="3">Septum formation initiator</fullName>
    </submittedName>
</protein>
<evidence type="ECO:0000256" key="1">
    <source>
        <dbReference type="SAM" id="Coils"/>
    </source>
</evidence>
<feature type="transmembrane region" description="Helical" evidence="2">
    <location>
        <begin position="65"/>
        <end position="87"/>
    </location>
</feature>
<feature type="coiled-coil region" evidence="1">
    <location>
        <begin position="86"/>
        <end position="120"/>
    </location>
</feature>
<comment type="caution">
    <text evidence="3">The sequence shown here is derived from an EMBL/GenBank/DDBJ whole genome shotgun (WGS) entry which is preliminary data.</text>
</comment>
<keyword evidence="1" id="KW-0175">Coiled coil</keyword>
<keyword evidence="2" id="KW-0472">Membrane</keyword>
<evidence type="ECO:0000256" key="2">
    <source>
        <dbReference type="SAM" id="Phobius"/>
    </source>
</evidence>
<proteinExistence type="predicted"/>
<evidence type="ECO:0000313" key="3">
    <source>
        <dbReference type="EMBL" id="PXV89517.1"/>
    </source>
</evidence>